<organism evidence="2 3">
    <name type="scientific">Prolixibacter denitrificans</name>
    <dbReference type="NCBI Taxonomy" id="1541063"/>
    <lineage>
        <taxon>Bacteria</taxon>
        <taxon>Pseudomonadati</taxon>
        <taxon>Bacteroidota</taxon>
        <taxon>Bacteroidia</taxon>
        <taxon>Marinilabiliales</taxon>
        <taxon>Prolixibacteraceae</taxon>
        <taxon>Prolixibacter</taxon>
    </lineage>
</organism>
<dbReference type="NCBIfam" id="TIGR00738">
    <property type="entry name" value="rrf2_super"/>
    <property type="match status" value="1"/>
</dbReference>
<reference evidence="2 3" key="1">
    <citation type="submission" date="2018-03" db="EMBL/GenBank/DDBJ databases">
        <title>Genomic Encyclopedia of Archaeal and Bacterial Type Strains, Phase II (KMG-II): from individual species to whole genera.</title>
        <authorList>
            <person name="Goeker M."/>
        </authorList>
    </citation>
    <scope>NUCLEOTIDE SEQUENCE [LARGE SCALE GENOMIC DNA]</scope>
    <source>
        <strain evidence="2 3">DSM 27267</strain>
    </source>
</reference>
<evidence type="ECO:0000313" key="2">
    <source>
        <dbReference type="EMBL" id="PSK84021.1"/>
    </source>
</evidence>
<evidence type="ECO:0000256" key="1">
    <source>
        <dbReference type="ARBA" id="ARBA00023125"/>
    </source>
</evidence>
<dbReference type="OrthoDB" id="9808360at2"/>
<dbReference type="GO" id="GO:0003700">
    <property type="term" value="F:DNA-binding transcription factor activity"/>
    <property type="evidence" value="ECO:0007669"/>
    <property type="project" value="TreeGrafter"/>
</dbReference>
<name>A0A2P8CGC1_9BACT</name>
<dbReference type="PANTHER" id="PTHR33221:SF5">
    <property type="entry name" value="HTH-TYPE TRANSCRIPTIONAL REGULATOR ISCR"/>
    <property type="match status" value="1"/>
</dbReference>
<dbReference type="PROSITE" id="PS51197">
    <property type="entry name" value="HTH_RRF2_2"/>
    <property type="match status" value="1"/>
</dbReference>
<dbReference type="AlphaFoldDB" id="A0A2P8CGC1"/>
<proteinExistence type="predicted"/>
<dbReference type="InterPro" id="IPR036390">
    <property type="entry name" value="WH_DNA-bd_sf"/>
</dbReference>
<dbReference type="InterPro" id="IPR036388">
    <property type="entry name" value="WH-like_DNA-bd_sf"/>
</dbReference>
<sequence length="142" mass="16054">MKFNTKTRYGMRVMIEIALNGDPDGIFQKDIAQNQDLSVKYLDQIIASLKAAGLVANLRGRKSGYILGRDPSQITIYDIHRAFEPGICIVDCLSKNFECDKASSCTARDFWDVLNQKIVDHFKSMTLETLVADVRSRHEPID</sequence>
<accession>A0A2P8CGC1</accession>
<dbReference type="Proteomes" id="UP000240621">
    <property type="component" value="Unassembled WGS sequence"/>
</dbReference>
<dbReference type="PANTHER" id="PTHR33221">
    <property type="entry name" value="WINGED HELIX-TURN-HELIX TRANSCRIPTIONAL REGULATOR, RRF2 FAMILY"/>
    <property type="match status" value="1"/>
</dbReference>
<dbReference type="SUPFAM" id="SSF46785">
    <property type="entry name" value="Winged helix' DNA-binding domain"/>
    <property type="match status" value="1"/>
</dbReference>
<dbReference type="EMBL" id="PYGC01000003">
    <property type="protein sequence ID" value="PSK84021.1"/>
    <property type="molecule type" value="Genomic_DNA"/>
</dbReference>
<dbReference type="GO" id="GO:0003677">
    <property type="term" value="F:DNA binding"/>
    <property type="evidence" value="ECO:0007669"/>
    <property type="project" value="UniProtKB-KW"/>
</dbReference>
<dbReference type="Gene3D" id="1.10.10.10">
    <property type="entry name" value="Winged helix-like DNA-binding domain superfamily/Winged helix DNA-binding domain"/>
    <property type="match status" value="1"/>
</dbReference>
<protein>
    <submittedName>
        <fullName evidence="2">Rrf2 family protein</fullName>
    </submittedName>
</protein>
<comment type="caution">
    <text evidence="2">The sequence shown here is derived from an EMBL/GenBank/DDBJ whole genome shotgun (WGS) entry which is preliminary data.</text>
</comment>
<dbReference type="GO" id="GO:0005829">
    <property type="term" value="C:cytosol"/>
    <property type="evidence" value="ECO:0007669"/>
    <property type="project" value="TreeGrafter"/>
</dbReference>
<evidence type="ECO:0000313" key="3">
    <source>
        <dbReference type="Proteomes" id="UP000240621"/>
    </source>
</evidence>
<dbReference type="Pfam" id="PF02082">
    <property type="entry name" value="Rrf2"/>
    <property type="match status" value="1"/>
</dbReference>
<dbReference type="RefSeq" id="WP_106541833.1">
    <property type="nucleotide sequence ID" value="NZ_BLAU01000001.1"/>
</dbReference>
<gene>
    <name evidence="2" type="ORF">CLV93_103447</name>
</gene>
<keyword evidence="1" id="KW-0238">DNA-binding</keyword>
<dbReference type="InterPro" id="IPR000944">
    <property type="entry name" value="Tscrpt_reg_Rrf2"/>
</dbReference>